<dbReference type="GO" id="GO:0070475">
    <property type="term" value="P:rRNA base methylation"/>
    <property type="evidence" value="ECO:0007669"/>
    <property type="project" value="TreeGrafter"/>
</dbReference>
<evidence type="ECO:0000256" key="7">
    <source>
        <dbReference type="ARBA" id="ARBA00022603"/>
    </source>
</evidence>
<dbReference type="KEGG" id="aaeo:BJI67_14385"/>
<evidence type="ECO:0000256" key="1">
    <source>
        <dbReference type="ARBA" id="ARBA00004496"/>
    </source>
</evidence>
<comment type="similarity">
    <text evidence="2 12">Belongs to the RNA methyltransferase RsmE family.</text>
</comment>
<evidence type="ECO:0000256" key="3">
    <source>
        <dbReference type="ARBA" id="ARBA00012328"/>
    </source>
</evidence>
<evidence type="ECO:0000313" key="15">
    <source>
        <dbReference type="EMBL" id="AOV18091.1"/>
    </source>
</evidence>
<evidence type="ECO:0000259" key="13">
    <source>
        <dbReference type="Pfam" id="PF04452"/>
    </source>
</evidence>
<gene>
    <name evidence="15" type="ORF">BJI67_14385</name>
</gene>
<evidence type="ECO:0000313" key="16">
    <source>
        <dbReference type="Proteomes" id="UP000095342"/>
    </source>
</evidence>
<dbReference type="PANTHER" id="PTHR30027">
    <property type="entry name" value="RIBOSOMAL RNA SMALL SUBUNIT METHYLTRANSFERASE E"/>
    <property type="match status" value="1"/>
</dbReference>
<keyword evidence="5 12" id="KW-0963">Cytoplasm</keyword>
<dbReference type="Gene3D" id="2.40.240.20">
    <property type="entry name" value="Hypothetical PUA domain-like, domain 1"/>
    <property type="match status" value="1"/>
</dbReference>
<dbReference type="Pfam" id="PF04452">
    <property type="entry name" value="Methyltrans_RNA"/>
    <property type="match status" value="1"/>
</dbReference>
<dbReference type="InterPro" id="IPR046887">
    <property type="entry name" value="RsmE_PUA-like"/>
</dbReference>
<keyword evidence="6 12" id="KW-0698">rRNA processing</keyword>
<dbReference type="InterPro" id="IPR046886">
    <property type="entry name" value="RsmE_MTase_dom"/>
</dbReference>
<keyword evidence="16" id="KW-1185">Reference proteome</keyword>
<evidence type="ECO:0000256" key="8">
    <source>
        <dbReference type="ARBA" id="ARBA00022679"/>
    </source>
</evidence>
<protein>
    <recommendedName>
        <fullName evidence="4 12">Ribosomal RNA small subunit methyltransferase E</fullName>
        <ecNumber evidence="3 12">2.1.1.193</ecNumber>
    </recommendedName>
</protein>
<dbReference type="Proteomes" id="UP000095342">
    <property type="component" value="Chromosome"/>
</dbReference>
<comment type="function">
    <text evidence="10 12">Specifically methylates the N3 position of the uracil ring of uridine 1498 (m3U1498) in 16S rRNA. Acts on the fully assembled 30S ribosomal subunit.</text>
</comment>
<evidence type="ECO:0000256" key="6">
    <source>
        <dbReference type="ARBA" id="ARBA00022552"/>
    </source>
</evidence>
<dbReference type="EC" id="2.1.1.193" evidence="3 12"/>
<dbReference type="InterPro" id="IPR006700">
    <property type="entry name" value="RsmE"/>
</dbReference>
<dbReference type="GO" id="GO:0005737">
    <property type="term" value="C:cytoplasm"/>
    <property type="evidence" value="ECO:0007669"/>
    <property type="project" value="UniProtKB-SubCell"/>
</dbReference>
<comment type="catalytic activity">
    <reaction evidence="11 12">
        <text>uridine(1498) in 16S rRNA + S-adenosyl-L-methionine = N(3)-methyluridine(1498) in 16S rRNA + S-adenosyl-L-homocysteine + H(+)</text>
        <dbReference type="Rhea" id="RHEA:42920"/>
        <dbReference type="Rhea" id="RHEA-COMP:10283"/>
        <dbReference type="Rhea" id="RHEA-COMP:10284"/>
        <dbReference type="ChEBI" id="CHEBI:15378"/>
        <dbReference type="ChEBI" id="CHEBI:57856"/>
        <dbReference type="ChEBI" id="CHEBI:59789"/>
        <dbReference type="ChEBI" id="CHEBI:65315"/>
        <dbReference type="ChEBI" id="CHEBI:74502"/>
        <dbReference type="EC" id="2.1.1.193"/>
    </reaction>
</comment>
<dbReference type="AlphaFoldDB" id="A0A1D8KAW7"/>
<dbReference type="NCBIfam" id="NF008692">
    <property type="entry name" value="PRK11713.1-5"/>
    <property type="match status" value="1"/>
</dbReference>
<evidence type="ECO:0000256" key="11">
    <source>
        <dbReference type="ARBA" id="ARBA00047944"/>
    </source>
</evidence>
<accession>A0A1D8KAW7</accession>
<dbReference type="SUPFAM" id="SSF88697">
    <property type="entry name" value="PUA domain-like"/>
    <property type="match status" value="1"/>
</dbReference>
<evidence type="ECO:0000256" key="4">
    <source>
        <dbReference type="ARBA" id="ARBA00013673"/>
    </source>
</evidence>
<dbReference type="PIRSF" id="PIRSF015601">
    <property type="entry name" value="MTase_slr0722"/>
    <property type="match status" value="1"/>
</dbReference>
<organism evidence="15 16">
    <name type="scientific">Acidihalobacter aeolianus</name>
    <dbReference type="NCBI Taxonomy" id="2792603"/>
    <lineage>
        <taxon>Bacteria</taxon>
        <taxon>Pseudomonadati</taxon>
        <taxon>Pseudomonadota</taxon>
        <taxon>Gammaproteobacteria</taxon>
        <taxon>Chromatiales</taxon>
        <taxon>Ectothiorhodospiraceae</taxon>
        <taxon>Acidihalobacter</taxon>
    </lineage>
</organism>
<dbReference type="InterPro" id="IPR029026">
    <property type="entry name" value="tRNA_m1G_MTases_N"/>
</dbReference>
<evidence type="ECO:0000256" key="2">
    <source>
        <dbReference type="ARBA" id="ARBA00005528"/>
    </source>
</evidence>
<comment type="subcellular location">
    <subcellularLocation>
        <location evidence="1 12">Cytoplasm</location>
    </subcellularLocation>
</comment>
<keyword evidence="7 12" id="KW-0489">Methyltransferase</keyword>
<dbReference type="RefSeq" id="WP_070073621.1">
    <property type="nucleotide sequence ID" value="NZ_CP017448.1"/>
</dbReference>
<dbReference type="EMBL" id="CP017448">
    <property type="protein sequence ID" value="AOV18091.1"/>
    <property type="molecule type" value="Genomic_DNA"/>
</dbReference>
<dbReference type="Gene3D" id="3.40.1280.10">
    <property type="match status" value="1"/>
</dbReference>
<dbReference type="SUPFAM" id="SSF75217">
    <property type="entry name" value="alpha/beta knot"/>
    <property type="match status" value="1"/>
</dbReference>
<dbReference type="InterPro" id="IPR015947">
    <property type="entry name" value="PUA-like_sf"/>
</dbReference>
<evidence type="ECO:0000256" key="12">
    <source>
        <dbReference type="PIRNR" id="PIRNR015601"/>
    </source>
</evidence>
<evidence type="ECO:0000259" key="14">
    <source>
        <dbReference type="Pfam" id="PF20260"/>
    </source>
</evidence>
<reference evidence="15 16" key="1">
    <citation type="submission" date="2016-09" db="EMBL/GenBank/DDBJ databases">
        <title>Acidihalobacter prosperus V6 (DSM14174).</title>
        <authorList>
            <person name="Khaleque H.N."/>
            <person name="Ramsay J.P."/>
            <person name="Murphy R.J.T."/>
            <person name="Kaksonen A.H."/>
            <person name="Boxall N.J."/>
            <person name="Watkin E.L.J."/>
        </authorList>
    </citation>
    <scope>NUCLEOTIDE SEQUENCE [LARGE SCALE GENOMIC DNA]</scope>
    <source>
        <strain evidence="15 16">V6</strain>
    </source>
</reference>
<dbReference type="PANTHER" id="PTHR30027:SF3">
    <property type="entry name" value="16S RRNA (URACIL(1498)-N(3))-METHYLTRANSFERASE"/>
    <property type="match status" value="1"/>
</dbReference>
<dbReference type="InterPro" id="IPR029028">
    <property type="entry name" value="Alpha/beta_knot_MTases"/>
</dbReference>
<evidence type="ECO:0000256" key="9">
    <source>
        <dbReference type="ARBA" id="ARBA00022691"/>
    </source>
</evidence>
<dbReference type="GO" id="GO:0070042">
    <property type="term" value="F:rRNA (uridine-N3-)-methyltransferase activity"/>
    <property type="evidence" value="ECO:0007669"/>
    <property type="project" value="TreeGrafter"/>
</dbReference>
<keyword evidence="9 12" id="KW-0949">S-adenosyl-L-methionine</keyword>
<sequence length="244" mass="26722">MRLPRFYLEAPLVPGERVRLSDAAFRHGIQVLRLSDGAPLVLFNGDGFDYHAVLDGVSRREAWARIEVQQTNLTESPLDLCLVQGIGKNEHMDLAVQKAVELGVHSIRPVICARSQHMAADRLQRRHAHWRGVIVSACEQSGRSRIPEIQSPVPLRGWLENSLGNECRIMLDPGANDSLATHAFNRDAPIEILVGPEGGLSEQEVAESSAAGVVPLRMGPRVLRTETAAIAAIAWIQLHCGDMG</sequence>
<evidence type="ECO:0000256" key="5">
    <source>
        <dbReference type="ARBA" id="ARBA00022490"/>
    </source>
</evidence>
<keyword evidence="8 12" id="KW-0808">Transferase</keyword>
<feature type="domain" description="Ribosomal RNA small subunit methyltransferase E PUA-like" evidence="14">
    <location>
        <begin position="20"/>
        <end position="67"/>
    </location>
</feature>
<feature type="domain" description="Ribosomal RNA small subunit methyltransferase E methyltransferase" evidence="13">
    <location>
        <begin position="75"/>
        <end position="237"/>
    </location>
</feature>
<proteinExistence type="inferred from homology"/>
<dbReference type="NCBIfam" id="TIGR00046">
    <property type="entry name" value="RsmE family RNA methyltransferase"/>
    <property type="match status" value="1"/>
</dbReference>
<dbReference type="CDD" id="cd18084">
    <property type="entry name" value="RsmE-like"/>
    <property type="match status" value="1"/>
</dbReference>
<evidence type="ECO:0000256" key="10">
    <source>
        <dbReference type="ARBA" id="ARBA00025699"/>
    </source>
</evidence>
<name>A0A1D8KAW7_9GAMM</name>
<dbReference type="Pfam" id="PF20260">
    <property type="entry name" value="PUA_4"/>
    <property type="match status" value="1"/>
</dbReference>